<evidence type="ECO:0000256" key="1">
    <source>
        <dbReference type="SAM" id="Coils"/>
    </source>
</evidence>
<dbReference type="AlphaFoldDB" id="A0A0F9F5D9"/>
<accession>A0A0F9F5D9</accession>
<name>A0A0F9F5D9_9ZZZZ</name>
<evidence type="ECO:0008006" key="3">
    <source>
        <dbReference type="Google" id="ProtNLM"/>
    </source>
</evidence>
<feature type="non-terminal residue" evidence="2">
    <location>
        <position position="556"/>
    </location>
</feature>
<reference evidence="2" key="1">
    <citation type="journal article" date="2015" name="Nature">
        <title>Complex archaea that bridge the gap between prokaryotes and eukaryotes.</title>
        <authorList>
            <person name="Spang A."/>
            <person name="Saw J.H."/>
            <person name="Jorgensen S.L."/>
            <person name="Zaremba-Niedzwiedzka K."/>
            <person name="Martijn J."/>
            <person name="Lind A.E."/>
            <person name="van Eijk R."/>
            <person name="Schleper C."/>
            <person name="Guy L."/>
            <person name="Ettema T.J."/>
        </authorList>
    </citation>
    <scope>NUCLEOTIDE SEQUENCE</scope>
</reference>
<gene>
    <name evidence="2" type="ORF">LCGC14_2347370</name>
</gene>
<protein>
    <recommendedName>
        <fullName evidence="3">Phage tail tape measure protein</fullName>
    </recommendedName>
</protein>
<keyword evidence="1" id="KW-0175">Coiled coil</keyword>
<sequence length="556" mass="61151">LMLADRYDRLSKSNREGNEEQQEYNDLIDELKTKAPFAVSAWDDTGRAISIATSRIRDHIDATRSFFRLDQAAKIKEWKESWKTNATLIHNNQARLDKGTKSVYKFVSSMKTVTSQVPLTAKEIHNLRIRVTELNDTQLDYLAGLSLGYDAVKNYTRAERDLGKELADLLKLYQTFEKALEAGGPDEDDVAALDRYKESIKALKKVVVGATLIRLTPISKKALQAEISAREDHEKRLKRIKKLSTDENILETAKAVIASENILTSELEEIERNRQQKLAKIRMTAQQRSLDVQKSLLNTYGQEQLALDVELGTTLMEQALAFGQLSGEQKQTQIEEFRTTDRALRGAYHEASEELEKQHLKRIAQEWLSTHQYIKSSLGGFFSGMTSAIVNNGKVVKEALKSMASAALSSLGQMIASAIAMKIATLATSGALIIEGGAVKLLTDQYVALAAAKAAASLGATTGASIGAAVATRAGVNAAIYDDPVNDAILKRENRRMARLNAEGTAQGYNEILNRKMSDVALPSSGDVTVGDINIIIQGNADADTVNQIRNVVHDV</sequence>
<evidence type="ECO:0000313" key="2">
    <source>
        <dbReference type="EMBL" id="KKL46257.1"/>
    </source>
</evidence>
<dbReference type="EMBL" id="LAZR01034099">
    <property type="protein sequence ID" value="KKL46257.1"/>
    <property type="molecule type" value="Genomic_DNA"/>
</dbReference>
<feature type="coiled-coil region" evidence="1">
    <location>
        <begin position="260"/>
        <end position="287"/>
    </location>
</feature>
<proteinExistence type="predicted"/>
<comment type="caution">
    <text evidence="2">The sequence shown here is derived from an EMBL/GenBank/DDBJ whole genome shotgun (WGS) entry which is preliminary data.</text>
</comment>
<organism evidence="2">
    <name type="scientific">marine sediment metagenome</name>
    <dbReference type="NCBI Taxonomy" id="412755"/>
    <lineage>
        <taxon>unclassified sequences</taxon>
        <taxon>metagenomes</taxon>
        <taxon>ecological metagenomes</taxon>
    </lineage>
</organism>
<feature type="non-terminal residue" evidence="2">
    <location>
        <position position="1"/>
    </location>
</feature>